<protein>
    <recommendedName>
        <fullName evidence="4">Imelysin-like domain-containing protein</fullName>
    </recommendedName>
</protein>
<keyword evidence="3" id="KW-1185">Reference proteome</keyword>
<dbReference type="InterPro" id="IPR038352">
    <property type="entry name" value="Imelysin_sf"/>
</dbReference>
<dbReference type="EMBL" id="MTJN01000002">
    <property type="protein sequence ID" value="OOV09244.1"/>
    <property type="molecule type" value="Genomic_DNA"/>
</dbReference>
<evidence type="ECO:0008006" key="4">
    <source>
        <dbReference type="Google" id="ProtNLM"/>
    </source>
</evidence>
<feature type="signal peptide" evidence="1">
    <location>
        <begin position="1"/>
        <end position="28"/>
    </location>
</feature>
<name>A0A1T1AYQ6_RHOFE</name>
<proteinExistence type="predicted"/>
<sequence length="392" mass="42372">MPLTPGSGPVRRLALALGSALLTVASHAATPSATQVLMPMYSPAEVMQGLYSQHLPPLSQRFAAEADALVTATQQYCQSLPTPGTPLPARQAAWTRLHTQWQHTMLAWESLSTPAVGPMLTRRSQRQIDFWPTRPELLTKALAKAPQTLADMETVGTLAKGLPAMELMMTPWRPVAAGQRSGSIAPSVASCRYLGLLAQGVQVEATELGAELATWAAKDWEQTPDDTAIAMAEWVNQWLGGLERLRWAHLEKPLKTAQTLGETRKNSTPQFARMGRETNLAGWRAQWHSLLAQGRLSEAQRTQPPTPGQALVPIEALLLGQGQIALAQRWAQALDAVNTRIDQLPAQASSRAAEQRELLALTAALKAITVLFQNEVASALDIALGFSDADGD</sequence>
<evidence type="ECO:0000313" key="3">
    <source>
        <dbReference type="Proteomes" id="UP000190750"/>
    </source>
</evidence>
<gene>
    <name evidence="2" type="ORF">RF819_17425</name>
</gene>
<reference evidence="2 3" key="1">
    <citation type="submission" date="2017-01" db="EMBL/GenBank/DDBJ databases">
        <title>Genome sequencing of Rhodoferax fermentans JCM 7819.</title>
        <authorList>
            <person name="Kim Y.J."/>
            <person name="Farh M.E.-A."/>
            <person name="Yang D.-C."/>
        </authorList>
    </citation>
    <scope>NUCLEOTIDE SEQUENCE [LARGE SCALE GENOMIC DNA]</scope>
    <source>
        <strain evidence="2 3">JCM 7819</strain>
    </source>
</reference>
<feature type="chain" id="PRO_5013069097" description="Imelysin-like domain-containing protein" evidence="1">
    <location>
        <begin position="29"/>
        <end position="392"/>
    </location>
</feature>
<evidence type="ECO:0000313" key="2">
    <source>
        <dbReference type="EMBL" id="OOV09244.1"/>
    </source>
</evidence>
<dbReference type="InterPro" id="IPR034984">
    <property type="entry name" value="Imelysin-like_IPPA"/>
</dbReference>
<accession>A0A1T1AYQ6</accession>
<dbReference type="Gene3D" id="1.20.1420.20">
    <property type="entry name" value="M75 peptidase, HXXE motif"/>
    <property type="match status" value="1"/>
</dbReference>
<dbReference type="STRING" id="28066.RF819_17425"/>
<organism evidence="2 3">
    <name type="scientific">Rhodoferax fermentans</name>
    <dbReference type="NCBI Taxonomy" id="28066"/>
    <lineage>
        <taxon>Bacteria</taxon>
        <taxon>Pseudomonadati</taxon>
        <taxon>Pseudomonadota</taxon>
        <taxon>Betaproteobacteria</taxon>
        <taxon>Burkholderiales</taxon>
        <taxon>Comamonadaceae</taxon>
        <taxon>Rhodoferax</taxon>
    </lineage>
</organism>
<evidence type="ECO:0000256" key="1">
    <source>
        <dbReference type="SAM" id="SignalP"/>
    </source>
</evidence>
<dbReference type="AlphaFoldDB" id="A0A1T1AYQ6"/>
<dbReference type="Proteomes" id="UP000190750">
    <property type="component" value="Unassembled WGS sequence"/>
</dbReference>
<keyword evidence="1" id="KW-0732">Signal</keyword>
<comment type="caution">
    <text evidence="2">The sequence shown here is derived from an EMBL/GenBank/DDBJ whole genome shotgun (WGS) entry which is preliminary data.</text>
</comment>
<dbReference type="CDD" id="cd14659">
    <property type="entry name" value="Imelysin-like_IPPA"/>
    <property type="match status" value="1"/>
</dbReference>